<dbReference type="InterPro" id="IPR041118">
    <property type="entry name" value="Rx_N"/>
</dbReference>
<organism evidence="7 8">
    <name type="scientific">Rhynchospora pubera</name>
    <dbReference type="NCBI Taxonomy" id="906938"/>
    <lineage>
        <taxon>Eukaryota</taxon>
        <taxon>Viridiplantae</taxon>
        <taxon>Streptophyta</taxon>
        <taxon>Embryophyta</taxon>
        <taxon>Tracheophyta</taxon>
        <taxon>Spermatophyta</taxon>
        <taxon>Magnoliopsida</taxon>
        <taxon>Liliopsida</taxon>
        <taxon>Poales</taxon>
        <taxon>Cyperaceae</taxon>
        <taxon>Cyperoideae</taxon>
        <taxon>Rhynchosporeae</taxon>
        <taxon>Rhynchospora</taxon>
    </lineage>
</organism>
<dbReference type="Pfam" id="PF18052">
    <property type="entry name" value="Rx_N"/>
    <property type="match status" value="1"/>
</dbReference>
<dbReference type="Proteomes" id="UP001140206">
    <property type="component" value="Chromosome 5"/>
</dbReference>
<dbReference type="PANTHER" id="PTHR19338:SF0">
    <property type="entry name" value="MITOCHONDRIAL IMPORT INNER MEMBRANE TRANSLOCASE SUBUNIT TIM13"/>
    <property type="match status" value="1"/>
</dbReference>
<comment type="caution">
    <text evidence="7">The sequence shown here is derived from an EMBL/GenBank/DDBJ whole genome shotgun (WGS) entry which is preliminary data.</text>
</comment>
<dbReference type="Gene3D" id="3.40.50.300">
    <property type="entry name" value="P-loop containing nucleotide triphosphate hydrolases"/>
    <property type="match status" value="1"/>
</dbReference>
<evidence type="ECO:0000256" key="2">
    <source>
        <dbReference type="ARBA" id="ARBA00022614"/>
    </source>
</evidence>
<evidence type="ECO:0000256" key="5">
    <source>
        <dbReference type="ARBA" id="ARBA00022821"/>
    </source>
</evidence>
<gene>
    <name evidence="7" type="ORF">LUZ62_090354</name>
</gene>
<sequence length="256" mass="29536">MAELGVKFALRKLEDIIAKEPKMLGRVKGQVEMVKTELTQIQCYLRDAESKRVDKNATVENWLNEVRNEAYRIEDVIDTFYLRLDDIRQKNSSFWEKLKWPCHNAKDVHALHKIAANLGDIHQKYHSLQQNFKWLCCNPSEVHALHILAGELLDIRKVLGGIFKDGINYGIEPTEDEDLVPSPRDAYFDDDVIMGMDEKIHMICYELLNTEETPQRAVITIVGTAGLGKSALANWVYTRQVHISVLHVIFPFISFW</sequence>
<evidence type="ECO:0000313" key="7">
    <source>
        <dbReference type="EMBL" id="KAJ4755949.1"/>
    </source>
</evidence>
<keyword evidence="4" id="KW-0547">Nucleotide-binding</keyword>
<feature type="domain" description="Disease resistance N-terminal" evidence="6">
    <location>
        <begin position="6"/>
        <end position="92"/>
    </location>
</feature>
<keyword evidence="2" id="KW-0433">Leucine-rich repeat</keyword>
<keyword evidence="3" id="KW-0677">Repeat</keyword>
<evidence type="ECO:0000313" key="8">
    <source>
        <dbReference type="Proteomes" id="UP001140206"/>
    </source>
</evidence>
<keyword evidence="5" id="KW-0611">Plant defense</keyword>
<dbReference type="GO" id="GO:0006952">
    <property type="term" value="P:defense response"/>
    <property type="evidence" value="ECO:0007669"/>
    <property type="project" value="UniProtKB-KW"/>
</dbReference>
<dbReference type="InterPro" id="IPR038005">
    <property type="entry name" value="RX-like_CC"/>
</dbReference>
<evidence type="ECO:0000256" key="3">
    <source>
        <dbReference type="ARBA" id="ARBA00022737"/>
    </source>
</evidence>
<reference evidence="7" key="1">
    <citation type="submission" date="2022-08" db="EMBL/GenBank/DDBJ databases">
        <authorList>
            <person name="Marques A."/>
        </authorList>
    </citation>
    <scope>NUCLEOTIDE SEQUENCE</scope>
    <source>
        <strain evidence="7">RhyPub2mFocal</strain>
        <tissue evidence="7">Leaves</tissue>
    </source>
</reference>
<keyword evidence="8" id="KW-1185">Reference proteome</keyword>
<dbReference type="PANTHER" id="PTHR19338">
    <property type="entry name" value="TRANSLOCASE OF INNER MITOCHONDRIAL MEMBRANE 13 HOMOLOG"/>
    <property type="match status" value="1"/>
</dbReference>
<dbReference type="SUPFAM" id="SSF52540">
    <property type="entry name" value="P-loop containing nucleoside triphosphate hydrolases"/>
    <property type="match status" value="1"/>
</dbReference>
<name>A0AAV8CMC8_9POAL</name>
<proteinExistence type="inferred from homology"/>
<evidence type="ECO:0000256" key="4">
    <source>
        <dbReference type="ARBA" id="ARBA00022741"/>
    </source>
</evidence>
<evidence type="ECO:0000256" key="1">
    <source>
        <dbReference type="ARBA" id="ARBA00008894"/>
    </source>
</evidence>
<dbReference type="CDD" id="cd14798">
    <property type="entry name" value="RX-CC_like"/>
    <property type="match status" value="1"/>
</dbReference>
<dbReference type="AlphaFoldDB" id="A0AAV8CMC8"/>
<dbReference type="EMBL" id="JAMFTS010000005">
    <property type="protein sequence ID" value="KAJ4755949.1"/>
    <property type="molecule type" value="Genomic_DNA"/>
</dbReference>
<accession>A0AAV8CMC8</accession>
<evidence type="ECO:0000259" key="6">
    <source>
        <dbReference type="Pfam" id="PF18052"/>
    </source>
</evidence>
<dbReference type="InterPro" id="IPR027417">
    <property type="entry name" value="P-loop_NTPase"/>
</dbReference>
<dbReference type="Gene3D" id="1.20.5.4130">
    <property type="match status" value="1"/>
</dbReference>
<dbReference type="GO" id="GO:0000166">
    <property type="term" value="F:nucleotide binding"/>
    <property type="evidence" value="ECO:0007669"/>
    <property type="project" value="UniProtKB-KW"/>
</dbReference>
<comment type="similarity">
    <text evidence="1">Belongs to the disease resistance NB-LRR family.</text>
</comment>
<protein>
    <submittedName>
        <fullName evidence="7">Disease resistance protein RPM1</fullName>
    </submittedName>
</protein>